<sequence length="158" mass="18479">MGCSLVSIAKCLTDGIDRYLENVGGKMLGVVLLNMRLRGCILMFVMFSHYNLEEPEGVHILFCLIPKQGQYIYVTKINQFRCIKNERSVKHLHHEIHSGPARDKMQRQTPTSRPQPRAIVAWEKELDFNEVKNESKFSEMHYQALRYVPFPWVEEKIL</sequence>
<dbReference type="EMBL" id="CM037158">
    <property type="protein sequence ID" value="KAH7852957.1"/>
    <property type="molecule type" value="Genomic_DNA"/>
</dbReference>
<organism evidence="1 2">
    <name type="scientific">Vaccinium darrowii</name>
    <dbReference type="NCBI Taxonomy" id="229202"/>
    <lineage>
        <taxon>Eukaryota</taxon>
        <taxon>Viridiplantae</taxon>
        <taxon>Streptophyta</taxon>
        <taxon>Embryophyta</taxon>
        <taxon>Tracheophyta</taxon>
        <taxon>Spermatophyta</taxon>
        <taxon>Magnoliopsida</taxon>
        <taxon>eudicotyledons</taxon>
        <taxon>Gunneridae</taxon>
        <taxon>Pentapetalae</taxon>
        <taxon>asterids</taxon>
        <taxon>Ericales</taxon>
        <taxon>Ericaceae</taxon>
        <taxon>Vaccinioideae</taxon>
        <taxon>Vaccinieae</taxon>
        <taxon>Vaccinium</taxon>
    </lineage>
</organism>
<protein>
    <submittedName>
        <fullName evidence="1">Uncharacterized protein</fullName>
    </submittedName>
</protein>
<name>A0ACB7YIE6_9ERIC</name>
<evidence type="ECO:0000313" key="1">
    <source>
        <dbReference type="EMBL" id="KAH7852957.1"/>
    </source>
</evidence>
<gene>
    <name evidence="1" type="ORF">Vadar_031469</name>
</gene>
<accession>A0ACB7YIE6</accession>
<keyword evidence="2" id="KW-1185">Reference proteome</keyword>
<evidence type="ECO:0000313" key="2">
    <source>
        <dbReference type="Proteomes" id="UP000828048"/>
    </source>
</evidence>
<comment type="caution">
    <text evidence="1">The sequence shown here is derived from an EMBL/GenBank/DDBJ whole genome shotgun (WGS) entry which is preliminary data.</text>
</comment>
<proteinExistence type="predicted"/>
<reference evidence="1 2" key="1">
    <citation type="journal article" date="2021" name="Hortic Res">
        <title>High-quality reference genome and annotation aids understanding of berry development for evergreen blueberry (Vaccinium darrowii).</title>
        <authorList>
            <person name="Yu J."/>
            <person name="Hulse-Kemp A.M."/>
            <person name="Babiker E."/>
            <person name="Staton M."/>
        </authorList>
    </citation>
    <scope>NUCLEOTIDE SEQUENCE [LARGE SCALE GENOMIC DNA]</scope>
    <source>
        <strain evidence="2">cv. NJ 8807/NJ 8810</strain>
        <tissue evidence="1">Young leaf</tissue>
    </source>
</reference>
<dbReference type="Proteomes" id="UP000828048">
    <property type="component" value="Chromosome 8"/>
</dbReference>